<sequence>MLAFPSFDLPSGVAAAASRLLTFLATVVAADLSLAPESVVAFFGTRTTVIVPLPSVMTTSSAAASMSVLRLRGSSGRIRSSLRPITS</sequence>
<name>A0A2M4DFX4_ANODA</name>
<dbReference type="EMBL" id="GGFL01012306">
    <property type="protein sequence ID" value="MBW76484.1"/>
    <property type="molecule type" value="Transcribed_RNA"/>
</dbReference>
<organism evidence="1">
    <name type="scientific">Anopheles darlingi</name>
    <name type="common">Mosquito</name>
    <dbReference type="NCBI Taxonomy" id="43151"/>
    <lineage>
        <taxon>Eukaryota</taxon>
        <taxon>Metazoa</taxon>
        <taxon>Ecdysozoa</taxon>
        <taxon>Arthropoda</taxon>
        <taxon>Hexapoda</taxon>
        <taxon>Insecta</taxon>
        <taxon>Pterygota</taxon>
        <taxon>Neoptera</taxon>
        <taxon>Endopterygota</taxon>
        <taxon>Diptera</taxon>
        <taxon>Nematocera</taxon>
        <taxon>Culicoidea</taxon>
        <taxon>Culicidae</taxon>
        <taxon>Anophelinae</taxon>
        <taxon>Anopheles</taxon>
    </lineage>
</organism>
<accession>A0A2M4DFX4</accession>
<reference evidence="1" key="1">
    <citation type="submission" date="2018-01" db="EMBL/GenBank/DDBJ databases">
        <title>An insight into the sialome of Amazonian anophelines.</title>
        <authorList>
            <person name="Ribeiro J.M."/>
            <person name="Scarpassa V."/>
            <person name="Calvo E."/>
        </authorList>
    </citation>
    <scope>NUCLEOTIDE SEQUENCE</scope>
</reference>
<proteinExistence type="predicted"/>
<dbReference type="AlphaFoldDB" id="A0A2M4DFX4"/>
<evidence type="ECO:0000313" key="1">
    <source>
        <dbReference type="EMBL" id="MBW76484.1"/>
    </source>
</evidence>
<protein>
    <submittedName>
        <fullName evidence="1">Putative secreted protein</fullName>
    </submittedName>
</protein>